<gene>
    <name evidence="2" type="ORF">Fot_12143</name>
</gene>
<comment type="caution">
    <text evidence="2">The sequence shown here is derived from an EMBL/GenBank/DDBJ whole genome shotgun (WGS) entry which is preliminary data.</text>
</comment>
<dbReference type="FunFam" id="1.10.510.10:FF:000095">
    <property type="entry name" value="protein STRUBBELIG-RECEPTOR FAMILY 8"/>
    <property type="match status" value="1"/>
</dbReference>
<dbReference type="InterPro" id="IPR050994">
    <property type="entry name" value="At_inactive_RLKs"/>
</dbReference>
<name>A0ABD1WPG9_9LAMI</name>
<evidence type="ECO:0000313" key="2">
    <source>
        <dbReference type="EMBL" id="KAL2550613.1"/>
    </source>
</evidence>
<dbReference type="Gene3D" id="1.10.510.10">
    <property type="entry name" value="Transferase(Phosphotransferase) domain 1"/>
    <property type="match status" value="1"/>
</dbReference>
<dbReference type="InterPro" id="IPR011009">
    <property type="entry name" value="Kinase-like_dom_sf"/>
</dbReference>
<dbReference type="PROSITE" id="PS50011">
    <property type="entry name" value="PROTEIN_KINASE_DOM"/>
    <property type="match status" value="1"/>
</dbReference>
<dbReference type="InterPro" id="IPR000719">
    <property type="entry name" value="Prot_kinase_dom"/>
</dbReference>
<dbReference type="PANTHER" id="PTHR48010:SF1">
    <property type="entry name" value="PROTEIN KINASE DOMAIN-CONTAINING PROTEIN"/>
    <property type="match status" value="1"/>
</dbReference>
<organism evidence="2 3">
    <name type="scientific">Forsythia ovata</name>
    <dbReference type="NCBI Taxonomy" id="205694"/>
    <lineage>
        <taxon>Eukaryota</taxon>
        <taxon>Viridiplantae</taxon>
        <taxon>Streptophyta</taxon>
        <taxon>Embryophyta</taxon>
        <taxon>Tracheophyta</taxon>
        <taxon>Spermatophyta</taxon>
        <taxon>Magnoliopsida</taxon>
        <taxon>eudicotyledons</taxon>
        <taxon>Gunneridae</taxon>
        <taxon>Pentapetalae</taxon>
        <taxon>asterids</taxon>
        <taxon>lamiids</taxon>
        <taxon>Lamiales</taxon>
        <taxon>Oleaceae</taxon>
        <taxon>Forsythieae</taxon>
        <taxon>Forsythia</taxon>
    </lineage>
</organism>
<feature type="domain" description="Protein kinase" evidence="1">
    <location>
        <begin position="94"/>
        <end position="364"/>
    </location>
</feature>
<dbReference type="Pfam" id="PF07714">
    <property type="entry name" value="PK_Tyr_Ser-Thr"/>
    <property type="match status" value="1"/>
</dbReference>
<dbReference type="SUPFAM" id="SSF56112">
    <property type="entry name" value="Protein kinase-like (PK-like)"/>
    <property type="match status" value="1"/>
</dbReference>
<dbReference type="Proteomes" id="UP001604277">
    <property type="component" value="Unassembled WGS sequence"/>
</dbReference>
<evidence type="ECO:0000259" key="1">
    <source>
        <dbReference type="PROSITE" id="PS50011"/>
    </source>
</evidence>
<dbReference type="PANTHER" id="PTHR48010">
    <property type="entry name" value="OS05G0588300 PROTEIN"/>
    <property type="match status" value="1"/>
</dbReference>
<keyword evidence="2" id="KW-0675">Receptor</keyword>
<keyword evidence="2" id="KW-0418">Kinase</keyword>
<sequence>MSTVYDNWERLAAAVLRREELWQLFHAHSRSPSVSSIESGFSTVSRLGSSRLDFSSYFPSAIKSIGGIKVEKGISDLVYIDNSSPAFDLEDWLEASWEFIGDEGYSFTSTFAATLKNRSTIVVKKLRIGRVAGKVFDERMMIVKSIDNENVAALRGYFFVEDGVLGLYDYFSQGSVYAMLHGKRSDDRVHLDWETRIRIAVGAARGLAYIHTQCGGTLIHGNIKASNVFLNSQQYGCLADYDLASLINPSAKPLAQNSGYRAPEVYANKPSQASDVYSFGILLLELLTGKSPMHTSRANKTFGDWAHLQARDGLSFQVYDVQLLRNPIVKQAMWNMLEIAMPCLAKKPENRPKMSDVVEILELLLVP</sequence>
<protein>
    <submittedName>
        <fullName evidence="2">Inactive receptor kinase</fullName>
    </submittedName>
</protein>
<evidence type="ECO:0000313" key="3">
    <source>
        <dbReference type="Proteomes" id="UP001604277"/>
    </source>
</evidence>
<proteinExistence type="predicted"/>
<dbReference type="InterPro" id="IPR001245">
    <property type="entry name" value="Ser-Thr/Tyr_kinase_cat_dom"/>
</dbReference>
<accession>A0ABD1WPG9</accession>
<keyword evidence="2" id="KW-0808">Transferase</keyword>
<reference evidence="3" key="1">
    <citation type="submission" date="2024-07" db="EMBL/GenBank/DDBJ databases">
        <title>Two chromosome-level genome assemblies of Korean endemic species Abeliophyllum distichum and Forsythia ovata (Oleaceae).</title>
        <authorList>
            <person name="Jang H."/>
        </authorList>
    </citation>
    <scope>NUCLEOTIDE SEQUENCE [LARGE SCALE GENOMIC DNA]</scope>
</reference>
<dbReference type="AlphaFoldDB" id="A0ABD1WPG9"/>
<dbReference type="EMBL" id="JBFOLJ010000003">
    <property type="protein sequence ID" value="KAL2550613.1"/>
    <property type="molecule type" value="Genomic_DNA"/>
</dbReference>
<keyword evidence="3" id="KW-1185">Reference proteome</keyword>
<dbReference type="GO" id="GO:0016301">
    <property type="term" value="F:kinase activity"/>
    <property type="evidence" value="ECO:0007669"/>
    <property type="project" value="UniProtKB-KW"/>
</dbReference>